<dbReference type="AlphaFoldDB" id="A0A9W2Z2Q6"/>
<organism evidence="3 4">
    <name type="scientific">Biomphalaria glabrata</name>
    <name type="common">Bloodfluke planorb</name>
    <name type="synonym">Freshwater snail</name>
    <dbReference type="NCBI Taxonomy" id="6526"/>
    <lineage>
        <taxon>Eukaryota</taxon>
        <taxon>Metazoa</taxon>
        <taxon>Spiralia</taxon>
        <taxon>Lophotrochozoa</taxon>
        <taxon>Mollusca</taxon>
        <taxon>Gastropoda</taxon>
        <taxon>Heterobranchia</taxon>
        <taxon>Euthyneura</taxon>
        <taxon>Panpulmonata</taxon>
        <taxon>Hygrophila</taxon>
        <taxon>Lymnaeoidea</taxon>
        <taxon>Planorbidae</taxon>
        <taxon>Biomphalaria</taxon>
    </lineage>
</organism>
<feature type="region of interest" description="Disordered" evidence="1">
    <location>
        <begin position="30"/>
        <end position="72"/>
    </location>
</feature>
<proteinExistence type="predicted"/>
<dbReference type="Proteomes" id="UP001165740">
    <property type="component" value="Chromosome 15"/>
</dbReference>
<keyword evidence="3" id="KW-1185">Reference proteome</keyword>
<dbReference type="GeneID" id="129923199"/>
<dbReference type="OrthoDB" id="10369213at2759"/>
<reference evidence="4" key="1">
    <citation type="submission" date="2025-08" db="UniProtKB">
        <authorList>
            <consortium name="RefSeq"/>
        </authorList>
    </citation>
    <scope>IDENTIFICATION</scope>
</reference>
<dbReference type="RefSeq" id="XP_055869190.1">
    <property type="nucleotide sequence ID" value="XM_056013215.1"/>
</dbReference>
<feature type="signal peptide" evidence="2">
    <location>
        <begin position="1"/>
        <end position="27"/>
    </location>
</feature>
<evidence type="ECO:0000256" key="2">
    <source>
        <dbReference type="SAM" id="SignalP"/>
    </source>
</evidence>
<feature type="chain" id="PRO_5040749539" evidence="2">
    <location>
        <begin position="28"/>
        <end position="135"/>
    </location>
</feature>
<keyword evidence="2" id="KW-0732">Signal</keyword>
<sequence length="135" mass="15385">MGIHSNKRMARALLVCVLYIAMTGVCSNRRTPSSTITPSDQNQPNFNASTKNTSGEMNEASSDKIQPAQNESRPIGKRFYYYEKPLESGRRRLISKAQIRSRKSFRPQKRKIDISSILALFKKKIAKVKHSKKKI</sequence>
<evidence type="ECO:0000256" key="1">
    <source>
        <dbReference type="SAM" id="MobiDB-lite"/>
    </source>
</evidence>
<gene>
    <name evidence="4" type="primary">LOC129923199</name>
</gene>
<name>A0A9W2Z2Q6_BIOGL</name>
<evidence type="ECO:0000313" key="3">
    <source>
        <dbReference type="Proteomes" id="UP001165740"/>
    </source>
</evidence>
<evidence type="ECO:0000313" key="4">
    <source>
        <dbReference type="RefSeq" id="XP_055869190.1"/>
    </source>
</evidence>
<protein>
    <submittedName>
        <fullName evidence="4">Uncharacterized protein LOC129923199</fullName>
    </submittedName>
</protein>
<accession>A0A9W2Z2Q6</accession>